<organism evidence="3 4">
    <name type="scientific">Pontiella desulfatans</name>
    <dbReference type="NCBI Taxonomy" id="2750659"/>
    <lineage>
        <taxon>Bacteria</taxon>
        <taxon>Pseudomonadati</taxon>
        <taxon>Kiritimatiellota</taxon>
        <taxon>Kiritimatiellia</taxon>
        <taxon>Kiritimatiellales</taxon>
        <taxon>Pontiellaceae</taxon>
        <taxon>Pontiella</taxon>
    </lineage>
</organism>
<evidence type="ECO:0000256" key="2">
    <source>
        <dbReference type="SAM" id="Phobius"/>
    </source>
</evidence>
<dbReference type="Proteomes" id="UP000366872">
    <property type="component" value="Unassembled WGS sequence"/>
</dbReference>
<dbReference type="InterPro" id="IPR029063">
    <property type="entry name" value="SAM-dependent_MTases_sf"/>
</dbReference>
<proteinExistence type="predicted"/>
<feature type="transmembrane region" description="Helical" evidence="2">
    <location>
        <begin position="180"/>
        <end position="198"/>
    </location>
</feature>
<keyword evidence="2" id="KW-1133">Transmembrane helix</keyword>
<evidence type="ECO:0000313" key="4">
    <source>
        <dbReference type="Proteomes" id="UP000366872"/>
    </source>
</evidence>
<feature type="transmembrane region" description="Helical" evidence="2">
    <location>
        <begin position="111"/>
        <end position="128"/>
    </location>
</feature>
<keyword evidence="1" id="KW-0620">Polyamine biosynthesis</keyword>
<feature type="transmembrane region" description="Helical" evidence="2">
    <location>
        <begin position="225"/>
        <end position="243"/>
    </location>
</feature>
<dbReference type="PANTHER" id="PTHR43317">
    <property type="entry name" value="THERMOSPERMINE SYNTHASE ACAULIS5"/>
    <property type="match status" value="1"/>
</dbReference>
<feature type="transmembrane region" description="Helical" evidence="2">
    <location>
        <begin position="343"/>
        <end position="366"/>
    </location>
</feature>
<feature type="transmembrane region" description="Helical" evidence="2">
    <location>
        <begin position="39"/>
        <end position="58"/>
    </location>
</feature>
<feature type="transmembrane region" description="Helical" evidence="2">
    <location>
        <begin position="284"/>
        <end position="300"/>
    </location>
</feature>
<dbReference type="Gene3D" id="3.40.50.150">
    <property type="entry name" value="Vaccinia Virus protein VP39"/>
    <property type="match status" value="1"/>
</dbReference>
<protein>
    <recommendedName>
        <fullName evidence="5">Polyamine aminopropyltransferase</fullName>
    </recommendedName>
</protein>
<dbReference type="EMBL" id="CAAHFG010000003">
    <property type="protein sequence ID" value="VGO16116.1"/>
    <property type="molecule type" value="Genomic_DNA"/>
</dbReference>
<evidence type="ECO:0000313" key="3">
    <source>
        <dbReference type="EMBL" id="VGO16116.1"/>
    </source>
</evidence>
<dbReference type="PANTHER" id="PTHR43317:SF1">
    <property type="entry name" value="THERMOSPERMINE SYNTHASE ACAULIS5"/>
    <property type="match status" value="1"/>
</dbReference>
<keyword evidence="4" id="KW-1185">Reference proteome</keyword>
<reference evidence="3 4" key="1">
    <citation type="submission" date="2019-04" db="EMBL/GenBank/DDBJ databases">
        <authorList>
            <person name="Van Vliet M D."/>
        </authorList>
    </citation>
    <scope>NUCLEOTIDE SEQUENCE [LARGE SCALE GENOMIC DNA]</scope>
    <source>
        <strain evidence="3 4">F1</strain>
    </source>
</reference>
<sequence length="688" mass="76533">MKKNLLFPSTVFLGAFLLFQVQPLIGKYFLPWFGGTSSVWTICLLFFQLLLLGGYAYAHFLQRFAPCRQVMMHCSLLGAVILVGIALFFVWGNPILPSADWRPENNLWPAWSVFRLLLVSIGAAYFLLAANTSLLQAWMHKADSSKSPYVLYIVSNTASLLALLGYPFLAEPFFALKTQAFLWSLGFIVYALLCALAARHVRDISASAVNQDAALGSSSPGWRRYLAWISLSACGVLVLMAITNQMTQDVPPVPFLWVLPLALYLLSYIVGFMDRLAIGKWNDVYLYILVVGCYLAWYLMEKGSVIGLIPQIAGYGLVLFSLCLFCHNGLYRRRPEPRFLTGFYLSISLGGVLGGIFVAIVSPVVFSHYWEYQISLVLAAVLAVFTVYADKKSMFHVVRHALWIPVLLLGFNVSRDAVEESGKSVYISRNFFGKVYVAKKAQMDNTVMSYELKHGHITHGLQIDHPIYRKYPTTYYTEKGGGGLAIVKHPKRRLGQPMHVGLLGMGIGTLAAHGQEGDVFRFYEINPEVINLATNSPWFTYVGDSKANVEVVCGDGRMAMEDDLKAGISKFDVLAIDVFSGDQVPVHIITKEAFGLYLELLEEDGLIAIHISNRYLDLAPVLKAAAGHYGLYSSLITTPKKGFSSQTTWVLMGRSERLVEKISPSGIGGEVSRLWTDDFSNLFSVLRK</sequence>
<feature type="transmembrane region" description="Helical" evidence="2">
    <location>
        <begin position="312"/>
        <end position="331"/>
    </location>
</feature>
<evidence type="ECO:0000256" key="1">
    <source>
        <dbReference type="ARBA" id="ARBA00023115"/>
    </source>
</evidence>
<feature type="transmembrane region" description="Helical" evidence="2">
    <location>
        <begin position="70"/>
        <end position="91"/>
    </location>
</feature>
<keyword evidence="2" id="KW-0812">Transmembrane</keyword>
<feature type="transmembrane region" description="Helical" evidence="2">
    <location>
        <begin position="149"/>
        <end position="168"/>
    </location>
</feature>
<keyword evidence="2" id="KW-0472">Membrane</keyword>
<evidence type="ECO:0008006" key="5">
    <source>
        <dbReference type="Google" id="ProtNLM"/>
    </source>
</evidence>
<name>A0A6C2U9Q9_PONDE</name>
<dbReference type="SUPFAM" id="SSF53335">
    <property type="entry name" value="S-adenosyl-L-methionine-dependent methyltransferases"/>
    <property type="match status" value="1"/>
</dbReference>
<feature type="transmembrane region" description="Helical" evidence="2">
    <location>
        <begin position="372"/>
        <end position="389"/>
    </location>
</feature>
<dbReference type="GO" id="GO:0006596">
    <property type="term" value="P:polyamine biosynthetic process"/>
    <property type="evidence" value="ECO:0007669"/>
    <property type="project" value="UniProtKB-KW"/>
</dbReference>
<accession>A0A6C2U9Q9</accession>
<dbReference type="AlphaFoldDB" id="A0A6C2U9Q9"/>
<gene>
    <name evidence="3" type="ORF">PDESU_04706</name>
</gene>
<feature type="transmembrane region" description="Helical" evidence="2">
    <location>
        <begin position="255"/>
        <end position="272"/>
    </location>
</feature>